<reference evidence="1 2" key="1">
    <citation type="journal article" date="2018" name="PLoS Genet.">
        <title>Population sequencing reveals clonal diversity and ancestral inbreeding in the grapevine cultivar Chardonnay.</title>
        <authorList>
            <person name="Roach M.J."/>
            <person name="Johnson D.L."/>
            <person name="Bohlmann J."/>
            <person name="van Vuuren H.J."/>
            <person name="Jones S.J."/>
            <person name="Pretorius I.S."/>
            <person name="Schmidt S.A."/>
            <person name="Borneman A.R."/>
        </authorList>
    </citation>
    <scope>NUCLEOTIDE SEQUENCE [LARGE SCALE GENOMIC DNA]</scope>
    <source>
        <strain evidence="2">cv. Chardonnay</strain>
        <tissue evidence="1">Leaf</tissue>
    </source>
</reference>
<dbReference type="Proteomes" id="UP000288805">
    <property type="component" value="Unassembled WGS sequence"/>
</dbReference>
<evidence type="ECO:0000313" key="1">
    <source>
        <dbReference type="EMBL" id="RVW72912.1"/>
    </source>
</evidence>
<evidence type="ECO:0000313" key="2">
    <source>
        <dbReference type="Proteomes" id="UP000288805"/>
    </source>
</evidence>
<comment type="caution">
    <text evidence="1">The sequence shown here is derived from an EMBL/GenBank/DDBJ whole genome shotgun (WGS) entry which is preliminary data.</text>
</comment>
<dbReference type="AlphaFoldDB" id="A0A438GL55"/>
<accession>A0A438GL55</accession>
<protein>
    <recommendedName>
        <fullName evidence="3">DNA-repair protein Xrcc1 N-terminal domain-containing protein</fullName>
    </recommendedName>
</protein>
<organism evidence="1 2">
    <name type="scientific">Vitis vinifera</name>
    <name type="common">Grape</name>
    <dbReference type="NCBI Taxonomy" id="29760"/>
    <lineage>
        <taxon>Eukaryota</taxon>
        <taxon>Viridiplantae</taxon>
        <taxon>Streptophyta</taxon>
        <taxon>Embryophyta</taxon>
        <taxon>Tracheophyta</taxon>
        <taxon>Spermatophyta</taxon>
        <taxon>Magnoliopsida</taxon>
        <taxon>eudicotyledons</taxon>
        <taxon>Gunneridae</taxon>
        <taxon>Pentapetalae</taxon>
        <taxon>rosids</taxon>
        <taxon>Vitales</taxon>
        <taxon>Vitaceae</taxon>
        <taxon>Viteae</taxon>
        <taxon>Vitis</taxon>
    </lineage>
</organism>
<gene>
    <name evidence="1" type="ORF">CK203_056376</name>
</gene>
<evidence type="ECO:0008006" key="3">
    <source>
        <dbReference type="Google" id="ProtNLM"/>
    </source>
</evidence>
<proteinExistence type="predicted"/>
<dbReference type="PANTHER" id="PTHR35833:SF1">
    <property type="entry name" value="GALACTOSE-BINDING DOMAIN-CONTAINING PROTEIN"/>
    <property type="match status" value="1"/>
</dbReference>
<name>A0A438GL55_VITVI</name>
<sequence length="361" mass="41097">MEIELEPRVKTLSYKIKASSRESPSQKAIHVLDTDLRTHWSTSTNTKEWILLELDVRSSHFLFGWNLAYYHTYGYIISLFLNGKLQLACGTRELSPYLCLIIVLPRLSAGGLRPFCSEGIWTLHPGSSEITRKIFGCLSGDWTCSNSTSRKLYNRIQDIINGLPEELEPETLPLVFIEIANAAFMYGGLYCMIGIEKIITYILVTDFLYQPETFVKVRPRCEAPRRDMIYPVNYTPCRYVRISCLRGNPISIFFIQLIGISVTGLEPEFQPVVSHLLPQIISNKQDANDMHLQLLQDITNRLLVFLPQLEGDLTSFPDAPEPSIRFLAMLAGPFYPILHIANERFGHSADDICMLLLELDS</sequence>
<dbReference type="PANTHER" id="PTHR35833">
    <property type="entry name" value="GALACTOSE-BINDING DOMAIN-LIKE, ARMADILLO-TYPE FOLD PROTEIN-RELATED"/>
    <property type="match status" value="1"/>
</dbReference>
<dbReference type="EMBL" id="QGNW01000404">
    <property type="protein sequence ID" value="RVW72912.1"/>
    <property type="molecule type" value="Genomic_DNA"/>
</dbReference>